<accession>A0AAD1X9C2</accession>
<feature type="domain" description="VWFA" evidence="2">
    <location>
        <begin position="334"/>
        <end position="503"/>
    </location>
</feature>
<dbReference type="SUPFAM" id="SSF54236">
    <property type="entry name" value="Ubiquitin-like"/>
    <property type="match status" value="1"/>
</dbReference>
<dbReference type="FunFam" id="3.10.20.90:FF:000160">
    <property type="entry name" value="Polyubiquitin-C"/>
    <property type="match status" value="1"/>
</dbReference>
<proteinExistence type="predicted"/>
<keyword evidence="5" id="KW-1185">Reference proteome</keyword>
<dbReference type="Pfam" id="PF08487">
    <property type="entry name" value="VIT"/>
    <property type="match status" value="1"/>
</dbReference>
<dbReference type="SMART" id="SM00327">
    <property type="entry name" value="VWA"/>
    <property type="match status" value="1"/>
</dbReference>
<feature type="domain" description="VIT" evidence="3">
    <location>
        <begin position="14"/>
        <end position="144"/>
    </location>
</feature>
<dbReference type="SMART" id="SM00213">
    <property type="entry name" value="UBQ"/>
    <property type="match status" value="1"/>
</dbReference>
<dbReference type="InterPro" id="IPR019956">
    <property type="entry name" value="Ubiquitin_dom"/>
</dbReference>
<dbReference type="PRINTS" id="PR00348">
    <property type="entry name" value="UBIQUITIN"/>
</dbReference>
<dbReference type="EMBL" id="CAMPGE010006874">
    <property type="protein sequence ID" value="CAI2365780.1"/>
    <property type="molecule type" value="Genomic_DNA"/>
</dbReference>
<dbReference type="SUPFAM" id="SSF53300">
    <property type="entry name" value="vWA-like"/>
    <property type="match status" value="1"/>
</dbReference>
<dbReference type="PROSITE" id="PS50234">
    <property type="entry name" value="VWFA"/>
    <property type="match status" value="1"/>
</dbReference>
<dbReference type="PROSITE" id="PS51468">
    <property type="entry name" value="VIT"/>
    <property type="match status" value="1"/>
</dbReference>
<evidence type="ECO:0000313" key="4">
    <source>
        <dbReference type="EMBL" id="CAI2365780.1"/>
    </source>
</evidence>
<dbReference type="Gene3D" id="3.10.20.90">
    <property type="entry name" value="Phosphatidylinositol 3-kinase Catalytic Subunit, Chain A, domain 1"/>
    <property type="match status" value="1"/>
</dbReference>
<gene>
    <name evidence="4" type="ORF">ECRASSUSDP1_LOCUS7069</name>
</gene>
<evidence type="ECO:0000259" key="3">
    <source>
        <dbReference type="PROSITE" id="PS51468"/>
    </source>
</evidence>
<dbReference type="InterPro" id="IPR000626">
    <property type="entry name" value="Ubiquitin-like_dom"/>
</dbReference>
<organism evidence="4 5">
    <name type="scientific">Euplotes crassus</name>
    <dbReference type="NCBI Taxonomy" id="5936"/>
    <lineage>
        <taxon>Eukaryota</taxon>
        <taxon>Sar</taxon>
        <taxon>Alveolata</taxon>
        <taxon>Ciliophora</taxon>
        <taxon>Intramacronucleata</taxon>
        <taxon>Spirotrichea</taxon>
        <taxon>Hypotrichia</taxon>
        <taxon>Euplotida</taxon>
        <taxon>Euplotidae</taxon>
        <taxon>Moneuplotes</taxon>
    </lineage>
</organism>
<dbReference type="Pfam" id="PF00240">
    <property type="entry name" value="ubiquitin"/>
    <property type="match status" value="1"/>
</dbReference>
<dbReference type="SMART" id="SM00609">
    <property type="entry name" value="VIT"/>
    <property type="match status" value="1"/>
</dbReference>
<reference evidence="4" key="1">
    <citation type="submission" date="2023-07" db="EMBL/GenBank/DDBJ databases">
        <authorList>
            <consortium name="AG Swart"/>
            <person name="Singh M."/>
            <person name="Singh A."/>
            <person name="Seah K."/>
            <person name="Emmerich C."/>
        </authorList>
    </citation>
    <scope>NUCLEOTIDE SEQUENCE</scope>
    <source>
        <strain evidence="4">DP1</strain>
    </source>
</reference>
<dbReference type="PROSITE" id="PS50053">
    <property type="entry name" value="UBIQUITIN_2"/>
    <property type="match status" value="1"/>
</dbReference>
<dbReference type="Proteomes" id="UP001295684">
    <property type="component" value="Unassembled WGS sequence"/>
</dbReference>
<sequence length="851" mass="97235">MESILPTDGIPFDYKSQFLVSKSNQTVVPLYFSENEVTIHNNIAEIKFIQYYFNKKEDPIEAQYLFPVHNDCTFTDLEIRYGDEIVKASVEERRKAKIKYDDAVAQGKTVAMAQPAISSKDMIRIDMGNLPPKSEMIVVCTFHQIMDVDDCSWKLHIPSKIMPRYMGDLTEYAETGKHLKGMVQNLHKDTPEDRLDAIFEHVSSYYNSPSFNWKITVNINSQSPIHRVISKSHDIKVGFQNEDSSKAHIELTEAGLDTFFDKDFILMYRNNEINKPMLLMQKRDKEYALMVSMLADMNPDQKWVLPEADTTGELDVDSEITYEKEIESDLEPAEFLFLLDRSYSMTGRPMETAKSALILFLHSLPPESKFNVISFGSDYDMMFEYPESYTQENLKHATSSIKTFEADMMGTEILSPLQHIFENRSDTVLPRHVFLLTDGAVFNPSECVRLIGMNSDAFTLHTIGVGDYVSTELIIECAIAGNGMHYFVQNFAEDLEETVIESLCKCFEDKVEITKKDLSVNYNKKDEFPDLESVPSRIYNGKYFTYLCILDGVDDKLEGAFSFDLKSKSGGIQKYSFNMENDVHQIEGDSIFKLLGNRKVRELEDNRADKRYIIPYAIDYQVPSKYTVLIAMKKLVVEPDTEYLKIKKDVEGGDIEIYVKTLTGKTITIEVNTADTIFDLKCFIQDKEGIPPDQQRLIYGGNQLEEDATLKDYGIDDGETLHLVLRLRGGGGEELCDRNFYGESATVPVINTYKEFVEVQNVNGSWDTEVLRLVGLSDDKVYDAAPENIKGLGDKQKVLTIMFTWIGINRIKTLFPEKQREWKLIIRKAISYITAQTGSSVSYDDIKCSLF</sequence>
<dbReference type="InterPro" id="IPR029071">
    <property type="entry name" value="Ubiquitin-like_domsf"/>
</dbReference>
<dbReference type="PANTHER" id="PTHR45737">
    <property type="entry name" value="VON WILLEBRAND FACTOR A DOMAIN-CONTAINING PROTEIN 5A"/>
    <property type="match status" value="1"/>
</dbReference>
<comment type="caution">
    <text evidence="4">The sequence shown here is derived from an EMBL/GenBank/DDBJ whole genome shotgun (WGS) entry which is preliminary data.</text>
</comment>
<protein>
    <submittedName>
        <fullName evidence="4">Uncharacterized protein</fullName>
    </submittedName>
</protein>
<dbReference type="InterPro" id="IPR002035">
    <property type="entry name" value="VWF_A"/>
</dbReference>
<dbReference type="Pfam" id="PF13768">
    <property type="entry name" value="VWA_3"/>
    <property type="match status" value="1"/>
</dbReference>
<dbReference type="InterPro" id="IPR036465">
    <property type="entry name" value="vWFA_dom_sf"/>
</dbReference>
<evidence type="ECO:0000259" key="1">
    <source>
        <dbReference type="PROSITE" id="PS50053"/>
    </source>
</evidence>
<name>A0AAD1X9C2_EUPCR</name>
<evidence type="ECO:0000259" key="2">
    <source>
        <dbReference type="PROSITE" id="PS50234"/>
    </source>
</evidence>
<dbReference type="AlphaFoldDB" id="A0AAD1X9C2"/>
<dbReference type="PANTHER" id="PTHR45737:SF6">
    <property type="entry name" value="VON WILLEBRAND FACTOR A DOMAIN-CONTAINING PROTEIN 5A"/>
    <property type="match status" value="1"/>
</dbReference>
<evidence type="ECO:0000313" key="5">
    <source>
        <dbReference type="Proteomes" id="UP001295684"/>
    </source>
</evidence>
<dbReference type="InterPro" id="IPR019954">
    <property type="entry name" value="Ubiquitin_CS"/>
</dbReference>
<dbReference type="InterPro" id="IPR013694">
    <property type="entry name" value="VIT"/>
</dbReference>
<dbReference type="PROSITE" id="PS00299">
    <property type="entry name" value="UBIQUITIN_1"/>
    <property type="match status" value="1"/>
</dbReference>
<feature type="domain" description="Ubiquitin-like" evidence="1">
    <location>
        <begin position="655"/>
        <end position="730"/>
    </location>
</feature>
<dbReference type="Gene3D" id="3.40.50.410">
    <property type="entry name" value="von Willebrand factor, type A domain"/>
    <property type="match status" value="1"/>
</dbReference>